<evidence type="ECO:0000259" key="7">
    <source>
        <dbReference type="PROSITE" id="PS50109"/>
    </source>
</evidence>
<dbReference type="Gene3D" id="3.30.565.10">
    <property type="entry name" value="Histidine kinase-like ATPase, C-terminal domain"/>
    <property type="match status" value="1"/>
</dbReference>
<proteinExistence type="predicted"/>
<keyword evidence="4" id="KW-0808">Transferase</keyword>
<keyword evidence="5" id="KW-0418">Kinase</keyword>
<name>A0A3M5EKY4_PSEAI</name>
<evidence type="ECO:0000313" key="9">
    <source>
        <dbReference type="Proteomes" id="UP000270834"/>
    </source>
</evidence>
<keyword evidence="3" id="KW-0597">Phosphoprotein</keyword>
<evidence type="ECO:0000256" key="1">
    <source>
        <dbReference type="ARBA" id="ARBA00000085"/>
    </source>
</evidence>
<dbReference type="GO" id="GO:0000160">
    <property type="term" value="P:phosphorelay signal transduction system"/>
    <property type="evidence" value="ECO:0007669"/>
    <property type="project" value="UniProtKB-KW"/>
</dbReference>
<sequence length="71" mass="7792">MRLFNQGPAIPDYALARLTERFYSLPRPASGRKSTGLGLNFVAEVAQLHGGRLQVGNRDDGVEALLWLPRG</sequence>
<reference evidence="8 9" key="1">
    <citation type="submission" date="2018-08" db="EMBL/GenBank/DDBJ databases">
        <title>Recombination of ecologically and evolutionarily significant loci maintains genetic cohesion in the Pseudomonas syringae species complex.</title>
        <authorList>
            <person name="Dillon M."/>
            <person name="Thakur S."/>
            <person name="Almeida R.N.D."/>
            <person name="Weir B.S."/>
            <person name="Guttman D.S."/>
        </authorList>
    </citation>
    <scope>NUCLEOTIDE SEQUENCE [LARGE SCALE GENOMIC DNA]</scope>
    <source>
        <strain evidence="8 9">ICMP 7846</strain>
    </source>
</reference>
<dbReference type="InterPro" id="IPR050980">
    <property type="entry name" value="2C_sensor_his_kinase"/>
</dbReference>
<dbReference type="InterPro" id="IPR036890">
    <property type="entry name" value="HATPase_C_sf"/>
</dbReference>
<dbReference type="AlphaFoldDB" id="A0A3M5EKY4"/>
<dbReference type="InterPro" id="IPR005467">
    <property type="entry name" value="His_kinase_dom"/>
</dbReference>
<keyword evidence="6" id="KW-0902">Two-component regulatory system</keyword>
<accession>A0A3M5EKY4</accession>
<dbReference type="SUPFAM" id="SSF55874">
    <property type="entry name" value="ATPase domain of HSP90 chaperone/DNA topoisomerase II/histidine kinase"/>
    <property type="match status" value="1"/>
</dbReference>
<evidence type="ECO:0000256" key="2">
    <source>
        <dbReference type="ARBA" id="ARBA00012438"/>
    </source>
</evidence>
<dbReference type="EMBL" id="RBSQ01000195">
    <property type="protein sequence ID" value="RMS63019.1"/>
    <property type="molecule type" value="Genomic_DNA"/>
</dbReference>
<comment type="catalytic activity">
    <reaction evidence="1">
        <text>ATP + protein L-histidine = ADP + protein N-phospho-L-histidine.</text>
        <dbReference type="EC" id="2.7.13.3"/>
    </reaction>
</comment>
<dbReference type="Pfam" id="PF02518">
    <property type="entry name" value="HATPase_c"/>
    <property type="match status" value="1"/>
</dbReference>
<dbReference type="PANTHER" id="PTHR44936">
    <property type="entry name" value="SENSOR PROTEIN CREC"/>
    <property type="match status" value="1"/>
</dbReference>
<dbReference type="PROSITE" id="PS50109">
    <property type="entry name" value="HIS_KIN"/>
    <property type="match status" value="1"/>
</dbReference>
<gene>
    <name evidence="8" type="ORF">ALP65_03104</name>
</gene>
<evidence type="ECO:0000256" key="4">
    <source>
        <dbReference type="ARBA" id="ARBA00022679"/>
    </source>
</evidence>
<dbReference type="GO" id="GO:0004673">
    <property type="term" value="F:protein histidine kinase activity"/>
    <property type="evidence" value="ECO:0007669"/>
    <property type="project" value="UniProtKB-EC"/>
</dbReference>
<evidence type="ECO:0000256" key="5">
    <source>
        <dbReference type="ARBA" id="ARBA00022777"/>
    </source>
</evidence>
<evidence type="ECO:0000256" key="3">
    <source>
        <dbReference type="ARBA" id="ARBA00022553"/>
    </source>
</evidence>
<dbReference type="Proteomes" id="UP000270834">
    <property type="component" value="Unassembled WGS sequence"/>
</dbReference>
<comment type="caution">
    <text evidence="8">The sequence shown here is derived from an EMBL/GenBank/DDBJ whole genome shotgun (WGS) entry which is preliminary data.</text>
</comment>
<evidence type="ECO:0000313" key="8">
    <source>
        <dbReference type="EMBL" id="RMS63019.1"/>
    </source>
</evidence>
<feature type="domain" description="Histidine kinase" evidence="7">
    <location>
        <begin position="1"/>
        <end position="71"/>
    </location>
</feature>
<protein>
    <recommendedName>
        <fullName evidence="2">histidine kinase</fullName>
        <ecNumber evidence="2">2.7.13.3</ecNumber>
    </recommendedName>
</protein>
<dbReference type="EC" id="2.7.13.3" evidence="2"/>
<evidence type="ECO:0000256" key="6">
    <source>
        <dbReference type="ARBA" id="ARBA00023012"/>
    </source>
</evidence>
<dbReference type="PANTHER" id="PTHR44936:SF9">
    <property type="entry name" value="SENSOR PROTEIN CREC"/>
    <property type="match status" value="1"/>
</dbReference>
<organism evidence="8 9">
    <name type="scientific">Pseudomonas aeruginosa</name>
    <dbReference type="NCBI Taxonomy" id="287"/>
    <lineage>
        <taxon>Bacteria</taxon>
        <taxon>Pseudomonadati</taxon>
        <taxon>Pseudomonadota</taxon>
        <taxon>Gammaproteobacteria</taxon>
        <taxon>Pseudomonadales</taxon>
        <taxon>Pseudomonadaceae</taxon>
        <taxon>Pseudomonas</taxon>
    </lineage>
</organism>
<dbReference type="InterPro" id="IPR003594">
    <property type="entry name" value="HATPase_dom"/>
</dbReference>